<dbReference type="AlphaFoldDB" id="A0A3S5APC8"/>
<reference evidence="3" key="1">
    <citation type="submission" date="2018-11" db="EMBL/GenBank/DDBJ databases">
        <authorList>
            <consortium name="Pathogen Informatics"/>
        </authorList>
    </citation>
    <scope>NUCLEOTIDE SEQUENCE</scope>
</reference>
<dbReference type="Proteomes" id="UP000784294">
    <property type="component" value="Unassembled WGS sequence"/>
</dbReference>
<accession>A0A3S5APC8</accession>
<feature type="region of interest" description="Disordered" evidence="1">
    <location>
        <begin position="1"/>
        <end position="29"/>
    </location>
</feature>
<organism evidence="3 4">
    <name type="scientific">Protopolystoma xenopodis</name>
    <dbReference type="NCBI Taxonomy" id="117903"/>
    <lineage>
        <taxon>Eukaryota</taxon>
        <taxon>Metazoa</taxon>
        <taxon>Spiralia</taxon>
        <taxon>Lophotrochozoa</taxon>
        <taxon>Platyhelminthes</taxon>
        <taxon>Monogenea</taxon>
        <taxon>Polyopisthocotylea</taxon>
        <taxon>Polystomatidea</taxon>
        <taxon>Polystomatidae</taxon>
        <taxon>Protopolystoma</taxon>
    </lineage>
</organism>
<evidence type="ECO:0000313" key="4">
    <source>
        <dbReference type="Proteomes" id="UP000784294"/>
    </source>
</evidence>
<gene>
    <name evidence="3" type="ORF">PXEA_LOCUS22100</name>
</gene>
<keyword evidence="2" id="KW-1133">Transmembrane helix</keyword>
<evidence type="ECO:0000256" key="1">
    <source>
        <dbReference type="SAM" id="MobiDB-lite"/>
    </source>
</evidence>
<protein>
    <submittedName>
        <fullName evidence="3">Uncharacterized protein</fullName>
    </submittedName>
</protein>
<sequence>MRESCYLSNEESYDTQPENKYRFPPTSCPDDSDMNYSNDFLTRHDQVSEPFWFHSPACRPYIASSQVHVTDALVASEPQHSSIRQPPSLSFFNLHETSVHPSISSNGNTSDDPNLNSNYDTIGCNSYDTLRLTPQGLPSVNDDAYALPTDNSSHSDYSYSVSPVLRFPTPDLPPFEESFLTCTKRPLPWQFIDPNIPSKASGLAASRSMVGKEESGEAEESHKTVFSRTEQLVDSASDTASLIRVYLTGTRDAVERVKAGLTSTCPLDRYYSLIVSYILFILYYLDVQILFPF</sequence>
<dbReference type="EMBL" id="CAAALY010096691">
    <property type="protein sequence ID" value="VEL28660.1"/>
    <property type="molecule type" value="Genomic_DNA"/>
</dbReference>
<feature type="transmembrane region" description="Helical" evidence="2">
    <location>
        <begin position="270"/>
        <end position="291"/>
    </location>
</feature>
<keyword evidence="2" id="KW-0812">Transmembrane</keyword>
<keyword evidence="2" id="KW-0472">Membrane</keyword>
<comment type="caution">
    <text evidence="3">The sequence shown here is derived from an EMBL/GenBank/DDBJ whole genome shotgun (WGS) entry which is preliminary data.</text>
</comment>
<proteinExistence type="predicted"/>
<feature type="compositionally biased region" description="Polar residues" evidence="1">
    <location>
        <begin position="1"/>
        <end position="18"/>
    </location>
</feature>
<evidence type="ECO:0000313" key="3">
    <source>
        <dbReference type="EMBL" id="VEL28660.1"/>
    </source>
</evidence>
<keyword evidence="4" id="KW-1185">Reference proteome</keyword>
<name>A0A3S5APC8_9PLAT</name>
<evidence type="ECO:0000256" key="2">
    <source>
        <dbReference type="SAM" id="Phobius"/>
    </source>
</evidence>